<dbReference type="Pfam" id="PF00300">
    <property type="entry name" value="His_Phos_1"/>
    <property type="match status" value="1"/>
</dbReference>
<evidence type="ECO:0008006" key="4">
    <source>
        <dbReference type="Google" id="ProtNLM"/>
    </source>
</evidence>
<organism evidence="2 3">
    <name type="scientific">Ampelomyces quisqualis</name>
    <name type="common">Powdery mildew agent</name>
    <dbReference type="NCBI Taxonomy" id="50730"/>
    <lineage>
        <taxon>Eukaryota</taxon>
        <taxon>Fungi</taxon>
        <taxon>Dikarya</taxon>
        <taxon>Ascomycota</taxon>
        <taxon>Pezizomycotina</taxon>
        <taxon>Dothideomycetes</taxon>
        <taxon>Pleosporomycetidae</taxon>
        <taxon>Pleosporales</taxon>
        <taxon>Pleosporineae</taxon>
        <taxon>Phaeosphaeriaceae</taxon>
        <taxon>Ampelomyces</taxon>
    </lineage>
</organism>
<reference evidence="2" key="1">
    <citation type="journal article" date="2020" name="Stud. Mycol.">
        <title>101 Dothideomycetes genomes: a test case for predicting lifestyles and emergence of pathogens.</title>
        <authorList>
            <person name="Haridas S."/>
            <person name="Albert R."/>
            <person name="Binder M."/>
            <person name="Bloem J."/>
            <person name="Labutti K."/>
            <person name="Salamov A."/>
            <person name="Andreopoulos B."/>
            <person name="Baker S."/>
            <person name="Barry K."/>
            <person name="Bills G."/>
            <person name="Bluhm B."/>
            <person name="Cannon C."/>
            <person name="Castanera R."/>
            <person name="Culley D."/>
            <person name="Daum C."/>
            <person name="Ezra D."/>
            <person name="Gonzalez J."/>
            <person name="Henrissat B."/>
            <person name="Kuo A."/>
            <person name="Liang C."/>
            <person name="Lipzen A."/>
            <person name="Lutzoni F."/>
            <person name="Magnuson J."/>
            <person name="Mondo S."/>
            <person name="Nolan M."/>
            <person name="Ohm R."/>
            <person name="Pangilinan J."/>
            <person name="Park H.-J."/>
            <person name="Ramirez L."/>
            <person name="Alfaro M."/>
            <person name="Sun H."/>
            <person name="Tritt A."/>
            <person name="Yoshinaga Y."/>
            <person name="Zwiers L.-H."/>
            <person name="Turgeon B."/>
            <person name="Goodwin S."/>
            <person name="Spatafora J."/>
            <person name="Crous P."/>
            <person name="Grigoriev I."/>
        </authorList>
    </citation>
    <scope>NUCLEOTIDE SEQUENCE</scope>
    <source>
        <strain evidence="2">HMLAC05119</strain>
    </source>
</reference>
<dbReference type="GO" id="GO:0005737">
    <property type="term" value="C:cytoplasm"/>
    <property type="evidence" value="ECO:0007669"/>
    <property type="project" value="TreeGrafter"/>
</dbReference>
<keyword evidence="3" id="KW-1185">Reference proteome</keyword>
<dbReference type="PANTHER" id="PTHR48100">
    <property type="entry name" value="BROAD-SPECIFICITY PHOSPHATASE YOR283W-RELATED"/>
    <property type="match status" value="1"/>
</dbReference>
<name>A0A6A5Q7F4_AMPQU</name>
<evidence type="ECO:0000313" key="3">
    <source>
        <dbReference type="Proteomes" id="UP000800096"/>
    </source>
</evidence>
<dbReference type="SUPFAM" id="SSF53254">
    <property type="entry name" value="Phosphoglycerate mutase-like"/>
    <property type="match status" value="1"/>
</dbReference>
<feature type="compositionally biased region" description="Basic and acidic residues" evidence="1">
    <location>
        <begin position="192"/>
        <end position="203"/>
    </location>
</feature>
<evidence type="ECO:0000256" key="1">
    <source>
        <dbReference type="SAM" id="MobiDB-lite"/>
    </source>
</evidence>
<dbReference type="OrthoDB" id="496981at2759"/>
<sequence>MPPKIHLIRHAQGEHNTTRDYSIRDAVLTAKEKEQCRMLSENFEPHAEVDIIFASPLRRTIQTAALSFGPTLSKKIDMGTADSAEDLEQALPEFFAEDSLDFDLMKIDASKVTTGWNTKGYWAYEKPAISKRAADCRNWLFQRCEAQAVVITHGLMAHFLTEDWDVEDPMIGTAYKNCEHREFVFTSESTSEDAHVTETEQSRARRGPNGPKSDPHVLDEMKTLKDAAKKEKCYRDASE</sequence>
<evidence type="ECO:0000313" key="2">
    <source>
        <dbReference type="EMBL" id="KAF1911392.1"/>
    </source>
</evidence>
<dbReference type="SMART" id="SM00855">
    <property type="entry name" value="PGAM"/>
    <property type="match status" value="1"/>
</dbReference>
<dbReference type="InterPro" id="IPR029033">
    <property type="entry name" value="His_PPase_superfam"/>
</dbReference>
<dbReference type="CDD" id="cd07067">
    <property type="entry name" value="HP_PGM_like"/>
    <property type="match status" value="1"/>
</dbReference>
<accession>A0A6A5Q7F4</accession>
<dbReference type="InterPro" id="IPR050275">
    <property type="entry name" value="PGM_Phosphatase"/>
</dbReference>
<dbReference type="GO" id="GO:0016791">
    <property type="term" value="F:phosphatase activity"/>
    <property type="evidence" value="ECO:0007669"/>
    <property type="project" value="TreeGrafter"/>
</dbReference>
<proteinExistence type="predicted"/>
<dbReference type="Gene3D" id="3.40.50.1240">
    <property type="entry name" value="Phosphoglycerate mutase-like"/>
    <property type="match status" value="1"/>
</dbReference>
<dbReference type="Proteomes" id="UP000800096">
    <property type="component" value="Unassembled WGS sequence"/>
</dbReference>
<dbReference type="InterPro" id="IPR013078">
    <property type="entry name" value="His_Pase_superF_clade-1"/>
</dbReference>
<dbReference type="PANTHER" id="PTHR48100:SF54">
    <property type="entry name" value="PHOSPHATASE SPAC5H10.03-RELATED"/>
    <property type="match status" value="1"/>
</dbReference>
<protein>
    <recommendedName>
        <fullName evidence="4">Histidine phosphatase superfamily</fullName>
    </recommendedName>
</protein>
<feature type="region of interest" description="Disordered" evidence="1">
    <location>
        <begin position="189"/>
        <end position="219"/>
    </location>
</feature>
<dbReference type="AlphaFoldDB" id="A0A6A5Q7F4"/>
<gene>
    <name evidence="2" type="ORF">BDU57DRAFT_560498</name>
</gene>
<dbReference type="EMBL" id="ML979144">
    <property type="protein sequence ID" value="KAF1911392.1"/>
    <property type="molecule type" value="Genomic_DNA"/>
</dbReference>